<feature type="domain" description="Ribonucleotide reductase large subunit N-terminal" evidence="4">
    <location>
        <begin position="5"/>
        <end position="75"/>
    </location>
</feature>
<proteinExistence type="inferred from homology"/>
<keyword evidence="3" id="KW-0560">Oxidoreductase</keyword>
<dbReference type="InterPro" id="IPR013509">
    <property type="entry name" value="RNR_lsu_N"/>
</dbReference>
<evidence type="ECO:0000256" key="1">
    <source>
        <dbReference type="ARBA" id="ARBA00010406"/>
    </source>
</evidence>
<evidence type="ECO:0000256" key="2">
    <source>
        <dbReference type="ARBA" id="ARBA00012274"/>
    </source>
</evidence>
<evidence type="ECO:0000259" key="4">
    <source>
        <dbReference type="Pfam" id="PF00317"/>
    </source>
</evidence>
<dbReference type="PANTHER" id="PTHR11573">
    <property type="entry name" value="RIBONUCLEOSIDE-DIPHOSPHATE REDUCTASE LARGE CHAIN"/>
    <property type="match status" value="1"/>
</dbReference>
<dbReference type="Gene3D" id="3.20.70.20">
    <property type="match status" value="1"/>
</dbReference>
<dbReference type="GO" id="GO:0005971">
    <property type="term" value="C:ribonucleoside-diphosphate reductase complex"/>
    <property type="evidence" value="ECO:0007669"/>
    <property type="project" value="TreeGrafter"/>
</dbReference>
<sequence>RDKALADFGVATLSDRYLWGDEESAQEAFARASVFSATYKGITDYELAQRLYDYASKFWFMFSTPILSNGGTTRGLPISCFLNYVPDSREGLSQHYDENIWLASAGGGIGGYWGDVRSSGVSTSSGSRSTGSIPFMHVVDSCMLAFNQGTTRRGSYAAYMNISHPEIEEFIAMRKPTGGDINRKSLNIHNGVNITNQFLDAVRADEPWRLIDPKSKECLKTVNARGLWWQLIQTRFETGEPYILNVDTCNEHLPREQKDLGLKINQSNLCSEITLPTDEERTAVCCLSSVNLAAFDEWS</sequence>
<feature type="non-terminal residue" evidence="6">
    <location>
        <position position="299"/>
    </location>
</feature>
<dbReference type="PANTHER" id="PTHR11573:SF6">
    <property type="entry name" value="RIBONUCLEOSIDE-DIPHOSPHATE REDUCTASE LARGE SUBUNIT"/>
    <property type="match status" value="1"/>
</dbReference>
<reference evidence="6" key="1">
    <citation type="submission" date="2018-05" db="EMBL/GenBank/DDBJ databases">
        <authorList>
            <person name="Lanie J.A."/>
            <person name="Ng W.-L."/>
            <person name="Kazmierczak K.M."/>
            <person name="Andrzejewski T.M."/>
            <person name="Davidsen T.M."/>
            <person name="Wayne K.J."/>
            <person name="Tettelin H."/>
            <person name="Glass J.I."/>
            <person name="Rusch D."/>
            <person name="Podicherti R."/>
            <person name="Tsui H.-C.T."/>
            <person name="Winkler M.E."/>
        </authorList>
    </citation>
    <scope>NUCLEOTIDE SEQUENCE</scope>
</reference>
<dbReference type="EC" id="1.17.4.1" evidence="2"/>
<evidence type="ECO:0000259" key="5">
    <source>
        <dbReference type="Pfam" id="PF02867"/>
    </source>
</evidence>
<dbReference type="UniPathway" id="UPA00326"/>
<feature type="domain" description="Ribonucleotide reductase large subunit C-terminal" evidence="5">
    <location>
        <begin position="79"/>
        <end position="295"/>
    </location>
</feature>
<protein>
    <recommendedName>
        <fullName evidence="2">ribonucleoside-diphosphate reductase</fullName>
        <ecNumber evidence="2">1.17.4.1</ecNumber>
    </recommendedName>
</protein>
<name>A0A382TR84_9ZZZZ</name>
<dbReference type="InterPro" id="IPR008926">
    <property type="entry name" value="RNR_R1-su_N"/>
</dbReference>
<feature type="non-terminal residue" evidence="6">
    <location>
        <position position="1"/>
    </location>
</feature>
<organism evidence="6">
    <name type="scientific">marine metagenome</name>
    <dbReference type="NCBI Taxonomy" id="408172"/>
    <lineage>
        <taxon>unclassified sequences</taxon>
        <taxon>metagenomes</taxon>
        <taxon>ecological metagenomes</taxon>
    </lineage>
</organism>
<dbReference type="GO" id="GO:0005524">
    <property type="term" value="F:ATP binding"/>
    <property type="evidence" value="ECO:0007669"/>
    <property type="project" value="InterPro"/>
</dbReference>
<dbReference type="EMBL" id="UINC01138569">
    <property type="protein sequence ID" value="SVD24596.1"/>
    <property type="molecule type" value="Genomic_DNA"/>
</dbReference>
<evidence type="ECO:0000313" key="6">
    <source>
        <dbReference type="EMBL" id="SVD24596.1"/>
    </source>
</evidence>
<comment type="similarity">
    <text evidence="1">Belongs to the ribonucleoside diphosphate reductase large chain family.</text>
</comment>
<dbReference type="Pfam" id="PF00317">
    <property type="entry name" value="Ribonuc_red_lgN"/>
    <property type="match status" value="1"/>
</dbReference>
<dbReference type="InterPro" id="IPR039718">
    <property type="entry name" value="Rrm1"/>
</dbReference>
<dbReference type="GO" id="GO:0009263">
    <property type="term" value="P:deoxyribonucleotide biosynthetic process"/>
    <property type="evidence" value="ECO:0007669"/>
    <property type="project" value="InterPro"/>
</dbReference>
<dbReference type="Pfam" id="PF02867">
    <property type="entry name" value="Ribonuc_red_lgC"/>
    <property type="match status" value="1"/>
</dbReference>
<dbReference type="GO" id="GO:0004748">
    <property type="term" value="F:ribonucleoside-diphosphate reductase activity, thioredoxin disulfide as acceptor"/>
    <property type="evidence" value="ECO:0007669"/>
    <property type="project" value="UniProtKB-EC"/>
</dbReference>
<gene>
    <name evidence="6" type="ORF">METZ01_LOCUS377450</name>
</gene>
<dbReference type="AlphaFoldDB" id="A0A382TR84"/>
<accession>A0A382TR84</accession>
<dbReference type="InterPro" id="IPR000788">
    <property type="entry name" value="RNR_lg_C"/>
</dbReference>
<dbReference type="SUPFAM" id="SSF51998">
    <property type="entry name" value="PFL-like glycyl radical enzymes"/>
    <property type="match status" value="1"/>
</dbReference>
<dbReference type="SUPFAM" id="SSF48168">
    <property type="entry name" value="R1 subunit of ribonucleotide reductase, N-terminal domain"/>
    <property type="match status" value="1"/>
</dbReference>
<evidence type="ECO:0000256" key="3">
    <source>
        <dbReference type="ARBA" id="ARBA00023002"/>
    </source>
</evidence>